<dbReference type="GO" id="GO:0005737">
    <property type="term" value="C:cytoplasm"/>
    <property type="evidence" value="ECO:0007669"/>
    <property type="project" value="TreeGrafter"/>
</dbReference>
<dbReference type="PROSITE" id="PS51450">
    <property type="entry name" value="LRR"/>
    <property type="match status" value="1"/>
</dbReference>
<dbReference type="AlphaFoldDB" id="A0A5M3N232"/>
<evidence type="ECO:0000256" key="1">
    <source>
        <dbReference type="ARBA" id="ARBA00022614"/>
    </source>
</evidence>
<evidence type="ECO:0000256" key="2">
    <source>
        <dbReference type="ARBA" id="ARBA00022737"/>
    </source>
</evidence>
<dbReference type="SMART" id="SM00369">
    <property type="entry name" value="LRR_TYP"/>
    <property type="match status" value="3"/>
</dbReference>
<dbReference type="KEGG" id="cput:CONPUDRAFT_47121"/>
<evidence type="ECO:0000313" key="5">
    <source>
        <dbReference type="Proteomes" id="UP000053558"/>
    </source>
</evidence>
<comment type="caution">
    <text evidence="4">The sequence shown here is derived from an EMBL/GenBank/DDBJ whole genome shotgun (WGS) entry which is preliminary data.</text>
</comment>
<dbReference type="InterPro" id="IPR001611">
    <property type="entry name" value="Leu-rich_rpt"/>
</dbReference>
<organism evidence="4 5">
    <name type="scientific">Coniophora puteana (strain RWD-64-598)</name>
    <name type="common">Brown rot fungus</name>
    <dbReference type="NCBI Taxonomy" id="741705"/>
    <lineage>
        <taxon>Eukaryota</taxon>
        <taxon>Fungi</taxon>
        <taxon>Dikarya</taxon>
        <taxon>Basidiomycota</taxon>
        <taxon>Agaricomycotina</taxon>
        <taxon>Agaricomycetes</taxon>
        <taxon>Agaricomycetidae</taxon>
        <taxon>Boletales</taxon>
        <taxon>Coniophorineae</taxon>
        <taxon>Coniophoraceae</taxon>
        <taxon>Coniophora</taxon>
    </lineage>
</organism>
<evidence type="ECO:0000313" key="4">
    <source>
        <dbReference type="EMBL" id="EIW85443.1"/>
    </source>
</evidence>
<keyword evidence="1" id="KW-0433">Leucine-rich repeat</keyword>
<feature type="region of interest" description="Disordered" evidence="3">
    <location>
        <begin position="750"/>
        <end position="781"/>
    </location>
</feature>
<reference evidence="5" key="1">
    <citation type="journal article" date="2012" name="Science">
        <title>The Paleozoic origin of enzymatic lignin decomposition reconstructed from 31 fungal genomes.</title>
        <authorList>
            <person name="Floudas D."/>
            <person name="Binder M."/>
            <person name="Riley R."/>
            <person name="Barry K."/>
            <person name="Blanchette R.A."/>
            <person name="Henrissat B."/>
            <person name="Martinez A.T."/>
            <person name="Otillar R."/>
            <person name="Spatafora J.W."/>
            <person name="Yadav J.S."/>
            <person name="Aerts A."/>
            <person name="Benoit I."/>
            <person name="Boyd A."/>
            <person name="Carlson A."/>
            <person name="Copeland A."/>
            <person name="Coutinho P.M."/>
            <person name="de Vries R.P."/>
            <person name="Ferreira P."/>
            <person name="Findley K."/>
            <person name="Foster B."/>
            <person name="Gaskell J."/>
            <person name="Glotzer D."/>
            <person name="Gorecki P."/>
            <person name="Heitman J."/>
            <person name="Hesse C."/>
            <person name="Hori C."/>
            <person name="Igarashi K."/>
            <person name="Jurgens J.A."/>
            <person name="Kallen N."/>
            <person name="Kersten P."/>
            <person name="Kohler A."/>
            <person name="Kuees U."/>
            <person name="Kumar T.K.A."/>
            <person name="Kuo A."/>
            <person name="LaButti K."/>
            <person name="Larrondo L.F."/>
            <person name="Lindquist E."/>
            <person name="Ling A."/>
            <person name="Lombard V."/>
            <person name="Lucas S."/>
            <person name="Lundell T."/>
            <person name="Martin R."/>
            <person name="McLaughlin D.J."/>
            <person name="Morgenstern I."/>
            <person name="Morin E."/>
            <person name="Murat C."/>
            <person name="Nagy L.G."/>
            <person name="Nolan M."/>
            <person name="Ohm R.A."/>
            <person name="Patyshakuliyeva A."/>
            <person name="Rokas A."/>
            <person name="Ruiz-Duenas F.J."/>
            <person name="Sabat G."/>
            <person name="Salamov A."/>
            <person name="Samejima M."/>
            <person name="Schmutz J."/>
            <person name="Slot J.C."/>
            <person name="St John F."/>
            <person name="Stenlid J."/>
            <person name="Sun H."/>
            <person name="Sun S."/>
            <person name="Syed K."/>
            <person name="Tsang A."/>
            <person name="Wiebenga A."/>
            <person name="Young D."/>
            <person name="Pisabarro A."/>
            <person name="Eastwood D.C."/>
            <person name="Martin F."/>
            <person name="Cullen D."/>
            <person name="Grigoriev I.V."/>
            <person name="Hibbett D.S."/>
        </authorList>
    </citation>
    <scope>NUCLEOTIDE SEQUENCE [LARGE SCALE GENOMIC DNA]</scope>
    <source>
        <strain evidence="5">RWD-64-598 SS2</strain>
    </source>
</reference>
<feature type="compositionally biased region" description="Polar residues" evidence="3">
    <location>
        <begin position="924"/>
        <end position="935"/>
    </location>
</feature>
<feature type="region of interest" description="Disordered" evidence="3">
    <location>
        <begin position="618"/>
        <end position="671"/>
    </location>
</feature>
<proteinExistence type="predicted"/>
<dbReference type="PANTHER" id="PTHR48051">
    <property type="match status" value="1"/>
</dbReference>
<dbReference type="Gene3D" id="3.80.10.10">
    <property type="entry name" value="Ribonuclease Inhibitor"/>
    <property type="match status" value="1"/>
</dbReference>
<dbReference type="Proteomes" id="UP000053558">
    <property type="component" value="Unassembled WGS sequence"/>
</dbReference>
<feature type="compositionally biased region" description="Basic and acidic residues" evidence="3">
    <location>
        <begin position="1"/>
        <end position="10"/>
    </location>
</feature>
<keyword evidence="5" id="KW-1185">Reference proteome</keyword>
<dbReference type="InterPro" id="IPR003591">
    <property type="entry name" value="Leu-rich_rpt_typical-subtyp"/>
</dbReference>
<feature type="region of interest" description="Disordered" evidence="3">
    <location>
        <begin position="306"/>
        <end position="437"/>
    </location>
</feature>
<protein>
    <submittedName>
        <fullName evidence="4">Uncharacterized protein</fullName>
    </submittedName>
</protein>
<dbReference type="Pfam" id="PF10428">
    <property type="entry name" value="SOG2"/>
    <property type="match status" value="1"/>
</dbReference>
<evidence type="ECO:0000256" key="3">
    <source>
        <dbReference type="SAM" id="MobiDB-lite"/>
    </source>
</evidence>
<feature type="region of interest" description="Disordered" evidence="3">
    <location>
        <begin position="271"/>
        <end position="294"/>
    </location>
</feature>
<feature type="region of interest" description="Disordered" evidence="3">
    <location>
        <begin position="1"/>
        <end position="31"/>
    </location>
</feature>
<name>A0A5M3N232_CONPW</name>
<dbReference type="InterPro" id="IPR019487">
    <property type="entry name" value="RAM_signalling_pathway_SOG2"/>
</dbReference>
<feature type="compositionally biased region" description="Low complexity" evidence="3">
    <location>
        <begin position="377"/>
        <end position="391"/>
    </location>
</feature>
<dbReference type="OMA" id="VRPYLWD"/>
<dbReference type="SUPFAM" id="SSF52058">
    <property type="entry name" value="L domain-like"/>
    <property type="match status" value="1"/>
</dbReference>
<gene>
    <name evidence="4" type="ORF">CONPUDRAFT_47121</name>
</gene>
<dbReference type="Pfam" id="PF13855">
    <property type="entry name" value="LRR_8"/>
    <property type="match status" value="1"/>
</dbReference>
<dbReference type="InterPro" id="IPR032675">
    <property type="entry name" value="LRR_dom_sf"/>
</dbReference>
<dbReference type="InterPro" id="IPR050216">
    <property type="entry name" value="LRR_domain-containing"/>
</dbReference>
<dbReference type="EMBL" id="JH711574">
    <property type="protein sequence ID" value="EIW85443.1"/>
    <property type="molecule type" value="Genomic_DNA"/>
</dbReference>
<sequence>MALSDVDRVAGRTPSAPPSNAGSKPAPVVQSSLTEEHIVDARLHSPDDGATLDLSRHNLTDVSADGAEYLATFGRGDSLEDESSIERIALSFNRLATLPTAFALLSQLRYLNLKNNSFSVFPDVLTVMPSLEILDISRNKIKRLPSRPGTLANIHVFCLSRNKITRLPSYLADFQNLDILKIDHNPLEWPPTSALNLVGPDDPQSMKDWIASVQRWIRDNGANVDERKPSLDSILEQQAILDDSIIQSWSHMRDPDPDPGVTPHARTFSLESDASAVPDLPKPPVTPRYERPPPLRLQAVRSYVLPSGSASPESYLPTPEESVSSTDEEHTAVPDLPLHSRNASSVNGTRDRRPALFSKKTLPETNGIEHHDQRGQSISTSSRSFSIDAASEYSMPSPQSHRQDSGSDESGQQRPSRSVYTPPTDSPRSAERVAPQVDKARNAYFRRLSSLPAGAVTNNLAPSLRHLAECARSIYFSVSQVYQALSHYITYTIDQQLSSVLKKVTDPAHTYMTQLNSSLDRFDALAKKPTPPPQVCRGLVECCRDTVAVFGKAIGVLALQLKILASKDDDRYMRSLILTFYGATTEISCAWQSMAPHIDAIKPLLSDLRRPSVFRSHTLPLAGNVPSPDGPNSASLESPPPHGAPLARPRQPNSLGGAARSRRHAGSFSSKDVEIGRSLPAYDLPAMSSAFFSGMSGPMPMVRTGPRHPALTSASSASLASSRLAGGYNAVRIQASASTGNLISSAQSTNHMRQLSQASLTNSSASSSPMMPPNKPHALKIPESRTLVDKDALDAMEVAVESAPAVWGMMDRIVEDLRDMPGGSEEVQKAIARARETTGMLKAHIRAIRDGEAGADKRGFREDAHVFVKAVVKLSNIIKMHGSGHELFPALRAKVVELTNATQEFTMLLHVSSFTPATPRGYSPMTTQASASPATSVFPPSRLGRASPPIDIRLGANLSRSRSTQQARSKLMNAPMLHDVPRSALPHMSFNIAQPVAQVQEG</sequence>
<accession>A0A5M3N232</accession>
<dbReference type="SMART" id="SM00364">
    <property type="entry name" value="LRR_BAC"/>
    <property type="match status" value="4"/>
</dbReference>
<dbReference type="RefSeq" id="XP_007763990.1">
    <property type="nucleotide sequence ID" value="XM_007765800.1"/>
</dbReference>
<dbReference type="GeneID" id="19207182"/>
<dbReference type="OrthoDB" id="1394818at2759"/>
<keyword evidence="2" id="KW-0677">Repeat</keyword>
<feature type="compositionally biased region" description="Low complexity" evidence="3">
    <location>
        <begin position="754"/>
        <end position="769"/>
    </location>
</feature>
<feature type="compositionally biased region" description="Polar residues" evidence="3">
    <location>
        <begin position="408"/>
        <end position="427"/>
    </location>
</feature>
<feature type="region of interest" description="Disordered" evidence="3">
    <location>
        <begin position="923"/>
        <end position="942"/>
    </location>
</feature>
<dbReference type="PANTHER" id="PTHR48051:SF46">
    <property type="entry name" value="LEUCINE RICH REPEAT-CONTAINING DOMAIN PROTEIN"/>
    <property type="match status" value="1"/>
</dbReference>